<evidence type="ECO:0000313" key="3">
    <source>
        <dbReference type="Proteomes" id="UP001231518"/>
    </source>
</evidence>
<accession>A0AAD7YVG4</accession>
<keyword evidence="3" id="KW-1185">Reference proteome</keyword>
<feature type="region of interest" description="Disordered" evidence="1">
    <location>
        <begin position="64"/>
        <end position="94"/>
    </location>
</feature>
<sequence length="298" mass="34141">MCRYCMQRQMEILAGQLSQKFKKRKCKSGDGANKNKRWKYELQMEFLQPYLQERATKSNIENDDFITRDDNTNDNAFPEQMPSPEPVNSPLSSSSATSLMFKSITARKKTQPPQKLSVADALQNYLNSRPTTTKPATTESGDPIHSFLELWLILSVMPPDWQLKAKNKIYAVISDLEYENLLRNSTSSKQQTAKETNINPSEHSNTQAPSTSGFNKQFLKPHTTSKSRPQDTELQQVQMVSDDFLHQFDTFSDNESQNIPPQGQPNQIYSNDESQSILKTQKKYFITSDAAMFFRKNL</sequence>
<gene>
    <name evidence="2" type="ORF">PYW07_006509</name>
</gene>
<feature type="compositionally biased region" description="Polar residues" evidence="1">
    <location>
        <begin position="185"/>
        <end position="215"/>
    </location>
</feature>
<evidence type="ECO:0008006" key="4">
    <source>
        <dbReference type="Google" id="ProtNLM"/>
    </source>
</evidence>
<protein>
    <recommendedName>
        <fullName evidence="4">BESS domain-containing protein</fullName>
    </recommendedName>
</protein>
<organism evidence="2 3">
    <name type="scientific">Mythimna separata</name>
    <name type="common">Oriental armyworm</name>
    <name type="synonym">Pseudaletia separata</name>
    <dbReference type="NCBI Taxonomy" id="271217"/>
    <lineage>
        <taxon>Eukaryota</taxon>
        <taxon>Metazoa</taxon>
        <taxon>Ecdysozoa</taxon>
        <taxon>Arthropoda</taxon>
        <taxon>Hexapoda</taxon>
        <taxon>Insecta</taxon>
        <taxon>Pterygota</taxon>
        <taxon>Neoptera</taxon>
        <taxon>Endopterygota</taxon>
        <taxon>Lepidoptera</taxon>
        <taxon>Glossata</taxon>
        <taxon>Ditrysia</taxon>
        <taxon>Noctuoidea</taxon>
        <taxon>Noctuidae</taxon>
        <taxon>Noctuinae</taxon>
        <taxon>Hadenini</taxon>
        <taxon>Mythimna</taxon>
    </lineage>
</organism>
<dbReference type="AlphaFoldDB" id="A0AAD7YVG4"/>
<comment type="caution">
    <text evidence="2">The sequence shown here is derived from an EMBL/GenBank/DDBJ whole genome shotgun (WGS) entry which is preliminary data.</text>
</comment>
<dbReference type="Proteomes" id="UP001231518">
    <property type="component" value="Chromosome 19"/>
</dbReference>
<reference evidence="2" key="1">
    <citation type="submission" date="2023-03" db="EMBL/GenBank/DDBJ databases">
        <title>Chromosome-level genomes of two armyworms, Mythimna separata and Mythimna loreyi, provide insights into the biosynthesis and reception of sex pheromones.</title>
        <authorList>
            <person name="Zhao H."/>
        </authorList>
    </citation>
    <scope>NUCLEOTIDE SEQUENCE</scope>
    <source>
        <strain evidence="2">BeijingLab</strain>
        <tissue evidence="2">Pupa</tissue>
    </source>
</reference>
<dbReference type="EMBL" id="JARGEI010000007">
    <property type="protein sequence ID" value="KAJ8728813.1"/>
    <property type="molecule type" value="Genomic_DNA"/>
</dbReference>
<name>A0AAD7YVG4_MYTSE</name>
<evidence type="ECO:0000256" key="1">
    <source>
        <dbReference type="SAM" id="MobiDB-lite"/>
    </source>
</evidence>
<feature type="compositionally biased region" description="Polar residues" evidence="1">
    <location>
        <begin position="222"/>
        <end position="231"/>
    </location>
</feature>
<proteinExistence type="predicted"/>
<evidence type="ECO:0000313" key="2">
    <source>
        <dbReference type="EMBL" id="KAJ8728813.1"/>
    </source>
</evidence>
<feature type="region of interest" description="Disordered" evidence="1">
    <location>
        <begin position="185"/>
        <end position="231"/>
    </location>
</feature>